<feature type="binding site" evidence="10 13">
    <location>
        <position position="14"/>
    </location>
    <ligand>
        <name>Mn(2+)</name>
        <dbReference type="ChEBI" id="CHEBI:29035"/>
        <label>2</label>
    </ligand>
</feature>
<organism evidence="16 17">
    <name type="scientific">Selenobaculum gibii</name>
    <dbReference type="NCBI Taxonomy" id="3054208"/>
    <lineage>
        <taxon>Bacteria</taxon>
        <taxon>Bacillati</taxon>
        <taxon>Bacillota</taxon>
        <taxon>Negativicutes</taxon>
        <taxon>Selenomonadales</taxon>
        <taxon>Selenomonadaceae</taxon>
        <taxon>Selenobaculum</taxon>
    </lineage>
</organism>
<dbReference type="GO" id="GO:0004619">
    <property type="term" value="F:phosphoglycerate mutase activity"/>
    <property type="evidence" value="ECO:0007669"/>
    <property type="project" value="UniProtKB-UniRule"/>
</dbReference>
<sequence>MEKLTAPVALVILDGWGIGKADDPNNAIAVANTPVMDGLLAKYPNTSLACSGEAVGLPDGQMGNSEVGHLNIGAGRVVYQELTRITKAIREGEFFENPVLLDVIAKAKAAGGALHLMGLLSNGGVHSHNTHLYALLELAKKQGVKDVYVHAFLDGRDVPPSSAVEFIEALEEKIAEIGVGKIATVSGRYYAMDRDKRWDRVEKAYLAIACAEGNKAATAVECVKNSYADDKTDEFVVPTVIGDYTGMNAKDGAIFFNFRPDRARELTHAFTDVEFDGFARQKGYMEIAFATMTQYEKGLNVEIAYNPQTLTNTFGEVLRDHGLRQLRIAETEKYAHVTFFFNGGVEAPLENEQRILVPSPKVATYDLQPEMSAIEVTDKVVAEIEAKNHDVIILNYANGDMVGHTGVIPAAIKAVETVDTCVGRLVDAMLKIGGTVCVTADHGNADQMVDPITGGPFTAHTTNKVPFIVVGKDKIGRTVNNGRLADIAPTILDILGIKVPAEMTGKSLLK</sequence>
<dbReference type="Pfam" id="PF01676">
    <property type="entry name" value="Metalloenzyme"/>
    <property type="match status" value="1"/>
</dbReference>
<feature type="domain" description="Metalloenzyme" evidence="14">
    <location>
        <begin position="7"/>
        <end position="498"/>
    </location>
</feature>
<keyword evidence="5 10" id="KW-0479">Metal-binding</keyword>
<feature type="binding site" evidence="10 12">
    <location>
        <position position="194"/>
    </location>
    <ligand>
        <name>substrate</name>
    </ligand>
</feature>
<feature type="domain" description="BPG-independent PGAM N-terminal" evidence="15">
    <location>
        <begin position="85"/>
        <end position="297"/>
    </location>
</feature>
<dbReference type="GO" id="GO:0043937">
    <property type="term" value="P:regulation of sporulation"/>
    <property type="evidence" value="ECO:0007669"/>
    <property type="project" value="UniProtKB-ARBA"/>
</dbReference>
<evidence type="ECO:0000256" key="5">
    <source>
        <dbReference type="ARBA" id="ARBA00022723"/>
    </source>
</evidence>
<keyword evidence="8 10" id="KW-0413">Isomerase</keyword>
<dbReference type="InterPro" id="IPR036646">
    <property type="entry name" value="PGAM_B_sf"/>
</dbReference>
<feature type="binding site" evidence="10 13">
    <location>
        <position position="460"/>
    </location>
    <ligand>
        <name>Mn(2+)</name>
        <dbReference type="ChEBI" id="CHEBI:29035"/>
        <label>1</label>
    </ligand>
</feature>
<comment type="subunit">
    <text evidence="10">Monomer.</text>
</comment>
<dbReference type="FunFam" id="3.40.1450.10:FF:000001">
    <property type="entry name" value="2,3-bisphosphoglycerate-independent phosphoglycerate mutase"/>
    <property type="match status" value="1"/>
</dbReference>
<dbReference type="RefSeq" id="WP_147670100.1">
    <property type="nucleotide sequence ID" value="NZ_CP120678.1"/>
</dbReference>
<gene>
    <name evidence="10 16" type="primary">gpmI</name>
    <name evidence="16" type="ORF">P3F81_10505</name>
</gene>
<dbReference type="InterPro" id="IPR017850">
    <property type="entry name" value="Alkaline_phosphatase_core_sf"/>
</dbReference>
<dbReference type="NCBIfam" id="TIGR01307">
    <property type="entry name" value="pgm_bpd_ind"/>
    <property type="match status" value="1"/>
</dbReference>
<dbReference type="Gene3D" id="3.40.1450.10">
    <property type="entry name" value="BPG-independent phosphoglycerate mutase, domain B"/>
    <property type="match status" value="1"/>
</dbReference>
<evidence type="ECO:0000256" key="6">
    <source>
        <dbReference type="ARBA" id="ARBA00023152"/>
    </source>
</evidence>
<dbReference type="PIRSF" id="PIRSF001492">
    <property type="entry name" value="IPGAM"/>
    <property type="match status" value="1"/>
</dbReference>
<dbReference type="HAMAP" id="MF_01038">
    <property type="entry name" value="GpmI"/>
    <property type="match status" value="1"/>
</dbReference>
<evidence type="ECO:0000256" key="10">
    <source>
        <dbReference type="HAMAP-Rule" id="MF_01038"/>
    </source>
</evidence>
<dbReference type="AlphaFoldDB" id="A0A9Y2AEX7"/>
<evidence type="ECO:0000256" key="13">
    <source>
        <dbReference type="PIRSR" id="PIRSR001492-3"/>
    </source>
</evidence>
<comment type="pathway">
    <text evidence="2 10">Carbohydrate degradation; glycolysis; pyruvate from D-glyceraldehyde 3-phosphate: step 3/5.</text>
</comment>
<feature type="binding site" evidence="10 12">
    <location>
        <position position="333"/>
    </location>
    <ligand>
        <name>substrate</name>
    </ligand>
</feature>
<protein>
    <recommendedName>
        <fullName evidence="9 10">2,3-bisphosphoglycerate-independent phosphoglycerate mutase</fullName>
        <shortName evidence="10">BPG-independent PGAM</shortName>
        <shortName evidence="10">Phosphoglyceromutase</shortName>
        <shortName evidence="10">iPGM</shortName>
        <ecNumber evidence="4 10">5.4.2.12</ecNumber>
    </recommendedName>
</protein>
<evidence type="ECO:0000259" key="15">
    <source>
        <dbReference type="Pfam" id="PF06415"/>
    </source>
</evidence>
<reference evidence="16" key="1">
    <citation type="submission" date="2023-03" db="EMBL/GenBank/DDBJ databases">
        <title>Selenobaculum gbiensis gen. nov. sp. nov., a new bacterium isolated from the gut microbiota of IBD patient.</title>
        <authorList>
            <person name="Yeo S."/>
            <person name="Park H."/>
            <person name="Huh C.S."/>
        </authorList>
    </citation>
    <scope>NUCLEOTIDE SEQUENCE</scope>
    <source>
        <strain evidence="16">ICN-92133</strain>
    </source>
</reference>
<feature type="binding site" evidence="10 13">
    <location>
        <position position="441"/>
    </location>
    <ligand>
        <name>Mn(2+)</name>
        <dbReference type="ChEBI" id="CHEBI:29035"/>
        <label>2</label>
    </ligand>
</feature>
<dbReference type="InterPro" id="IPR006124">
    <property type="entry name" value="Metalloenzyme"/>
</dbReference>
<evidence type="ECO:0000256" key="4">
    <source>
        <dbReference type="ARBA" id="ARBA00012026"/>
    </source>
</evidence>
<dbReference type="SUPFAM" id="SSF53649">
    <property type="entry name" value="Alkaline phosphatase-like"/>
    <property type="match status" value="1"/>
</dbReference>
<dbReference type="PANTHER" id="PTHR31637">
    <property type="entry name" value="2,3-BISPHOSPHOGLYCERATE-INDEPENDENT PHOSPHOGLYCERATE MUTASE"/>
    <property type="match status" value="1"/>
</dbReference>
<name>A0A9Y2AEX7_9FIRM</name>
<evidence type="ECO:0000313" key="16">
    <source>
        <dbReference type="EMBL" id="WIW70315.1"/>
    </source>
</evidence>
<dbReference type="SUPFAM" id="SSF64158">
    <property type="entry name" value="2,3-Bisphosphoglycerate-independent phosphoglycerate mutase, substrate-binding domain"/>
    <property type="match status" value="1"/>
</dbReference>
<dbReference type="InterPro" id="IPR005995">
    <property type="entry name" value="Pgm_bpd_ind"/>
</dbReference>
<feature type="binding site" evidence="10 12">
    <location>
        <begin position="156"/>
        <end position="157"/>
    </location>
    <ligand>
        <name>substrate</name>
    </ligand>
</feature>
<feature type="binding site" evidence="10 13">
    <location>
        <position position="404"/>
    </location>
    <ligand>
        <name>Mn(2+)</name>
        <dbReference type="ChEBI" id="CHEBI:29035"/>
        <label>1</label>
    </ligand>
</feature>
<evidence type="ECO:0000256" key="8">
    <source>
        <dbReference type="ARBA" id="ARBA00023235"/>
    </source>
</evidence>
<keyword evidence="6 10" id="KW-0324">Glycolysis</keyword>
<keyword evidence="17" id="KW-1185">Reference proteome</keyword>
<dbReference type="PANTHER" id="PTHR31637:SF0">
    <property type="entry name" value="2,3-BISPHOSPHOGLYCERATE-INDEPENDENT PHOSPHOGLYCERATE MUTASE"/>
    <property type="match status" value="1"/>
</dbReference>
<comment type="similarity">
    <text evidence="3 10">Belongs to the BPG-independent phosphoglycerate mutase family.</text>
</comment>
<comment type="catalytic activity">
    <reaction evidence="1 10">
        <text>(2R)-2-phosphoglycerate = (2R)-3-phosphoglycerate</text>
        <dbReference type="Rhea" id="RHEA:15901"/>
        <dbReference type="ChEBI" id="CHEBI:58272"/>
        <dbReference type="ChEBI" id="CHEBI:58289"/>
        <dbReference type="EC" id="5.4.2.12"/>
    </reaction>
</comment>
<feature type="binding site" evidence="10 13">
    <location>
        <position position="442"/>
    </location>
    <ligand>
        <name>Mn(2+)</name>
        <dbReference type="ChEBI" id="CHEBI:29035"/>
        <label>2</label>
    </ligand>
</feature>
<feature type="binding site" evidence="10 12">
    <location>
        <begin position="259"/>
        <end position="262"/>
    </location>
    <ligand>
        <name>substrate</name>
    </ligand>
</feature>
<accession>A0A9Y2AEX7</accession>
<evidence type="ECO:0000259" key="14">
    <source>
        <dbReference type="Pfam" id="PF01676"/>
    </source>
</evidence>
<dbReference type="Pfam" id="PF06415">
    <property type="entry name" value="iPGM_N"/>
    <property type="match status" value="1"/>
</dbReference>
<dbReference type="GO" id="GO:0006007">
    <property type="term" value="P:glucose catabolic process"/>
    <property type="evidence" value="ECO:0007669"/>
    <property type="project" value="InterPro"/>
</dbReference>
<dbReference type="EC" id="5.4.2.12" evidence="4 10"/>
<evidence type="ECO:0000256" key="1">
    <source>
        <dbReference type="ARBA" id="ARBA00000370"/>
    </source>
</evidence>
<comment type="function">
    <text evidence="10">Catalyzes the interconversion of 2-phosphoglycerate and 3-phosphoglycerate.</text>
</comment>
<evidence type="ECO:0000313" key="17">
    <source>
        <dbReference type="Proteomes" id="UP001243623"/>
    </source>
</evidence>
<feature type="active site" description="Phosphoserine intermediate" evidence="10 11">
    <location>
        <position position="65"/>
    </location>
</feature>
<evidence type="ECO:0000256" key="3">
    <source>
        <dbReference type="ARBA" id="ARBA00008819"/>
    </source>
</evidence>
<feature type="binding site" evidence="10 13">
    <location>
        <position position="400"/>
    </location>
    <ligand>
        <name>Mn(2+)</name>
        <dbReference type="ChEBI" id="CHEBI:29035"/>
        <label>1</label>
    </ligand>
</feature>
<proteinExistence type="inferred from homology"/>
<keyword evidence="7 10" id="KW-0464">Manganese</keyword>
<feature type="binding site" evidence="10 12">
    <location>
        <position position="126"/>
    </location>
    <ligand>
        <name>substrate</name>
    </ligand>
</feature>
<feature type="binding site" evidence="10 13">
    <location>
        <position position="65"/>
    </location>
    <ligand>
        <name>Mn(2+)</name>
        <dbReference type="ChEBI" id="CHEBI:29035"/>
        <label>2</label>
    </ligand>
</feature>
<feature type="binding site" evidence="10 12">
    <location>
        <position position="188"/>
    </location>
    <ligand>
        <name>substrate</name>
    </ligand>
</feature>
<dbReference type="Gene3D" id="3.40.720.10">
    <property type="entry name" value="Alkaline Phosphatase, subunit A"/>
    <property type="match status" value="1"/>
</dbReference>
<evidence type="ECO:0000256" key="7">
    <source>
        <dbReference type="ARBA" id="ARBA00023211"/>
    </source>
</evidence>
<evidence type="ECO:0000256" key="2">
    <source>
        <dbReference type="ARBA" id="ARBA00004798"/>
    </source>
</evidence>
<dbReference type="InterPro" id="IPR011258">
    <property type="entry name" value="BPG-indep_PGM_N"/>
</dbReference>
<evidence type="ECO:0000256" key="11">
    <source>
        <dbReference type="PIRSR" id="PIRSR001492-1"/>
    </source>
</evidence>
<evidence type="ECO:0000256" key="12">
    <source>
        <dbReference type="PIRSR" id="PIRSR001492-2"/>
    </source>
</evidence>
<dbReference type="GO" id="GO:0006096">
    <property type="term" value="P:glycolytic process"/>
    <property type="evidence" value="ECO:0007669"/>
    <property type="project" value="UniProtKB-UniRule"/>
</dbReference>
<dbReference type="GO" id="GO:0005829">
    <property type="term" value="C:cytosol"/>
    <property type="evidence" value="ECO:0007669"/>
    <property type="project" value="TreeGrafter"/>
</dbReference>
<dbReference type="Proteomes" id="UP001243623">
    <property type="component" value="Chromosome"/>
</dbReference>
<dbReference type="KEGG" id="sgbi:P3F81_10505"/>
<dbReference type="FunFam" id="3.40.720.10:FF:000001">
    <property type="entry name" value="2,3-bisphosphoglycerate-independent phosphoglycerate mutase"/>
    <property type="match status" value="1"/>
</dbReference>
<evidence type="ECO:0000256" key="9">
    <source>
        <dbReference type="ARBA" id="ARBA00071648"/>
    </source>
</evidence>
<dbReference type="EMBL" id="CP120678">
    <property type="protein sequence ID" value="WIW70315.1"/>
    <property type="molecule type" value="Genomic_DNA"/>
</dbReference>
<comment type="cofactor">
    <cofactor evidence="10">
        <name>Mn(2+)</name>
        <dbReference type="ChEBI" id="CHEBI:29035"/>
    </cofactor>
    <text evidence="10">Binds 2 manganese ions per subunit.</text>
</comment>
<dbReference type="CDD" id="cd16010">
    <property type="entry name" value="iPGM"/>
    <property type="match status" value="1"/>
</dbReference>
<dbReference type="GO" id="GO:0030145">
    <property type="term" value="F:manganese ion binding"/>
    <property type="evidence" value="ECO:0007669"/>
    <property type="project" value="UniProtKB-UniRule"/>
</dbReference>